<dbReference type="AlphaFoldDB" id="A0AAQ4DYB9"/>
<evidence type="ECO:0000256" key="2">
    <source>
        <dbReference type="SAM" id="MobiDB-lite"/>
    </source>
</evidence>
<reference evidence="3 4" key="1">
    <citation type="journal article" date="2023" name="Arcadia Sci">
        <title>De novo assembly of a long-read Amblyomma americanum tick genome.</title>
        <authorList>
            <person name="Chou S."/>
            <person name="Poskanzer K.E."/>
            <person name="Rollins M."/>
            <person name="Thuy-Boun P.S."/>
        </authorList>
    </citation>
    <scope>NUCLEOTIDE SEQUENCE [LARGE SCALE GENOMIC DNA]</scope>
    <source>
        <strain evidence="3">F_SG_1</strain>
        <tissue evidence="3">Salivary glands</tissue>
    </source>
</reference>
<keyword evidence="1" id="KW-0175">Coiled coil</keyword>
<feature type="coiled-coil region" evidence="1">
    <location>
        <begin position="167"/>
        <end position="209"/>
    </location>
</feature>
<dbReference type="EMBL" id="JARKHS020025450">
    <property type="protein sequence ID" value="KAK8767459.1"/>
    <property type="molecule type" value="Genomic_DNA"/>
</dbReference>
<comment type="caution">
    <text evidence="3">The sequence shown here is derived from an EMBL/GenBank/DDBJ whole genome shotgun (WGS) entry which is preliminary data.</text>
</comment>
<evidence type="ECO:0000256" key="1">
    <source>
        <dbReference type="SAM" id="Coils"/>
    </source>
</evidence>
<dbReference type="GO" id="GO:0005164">
    <property type="term" value="F:tumor necrosis factor receptor binding"/>
    <property type="evidence" value="ECO:0007669"/>
    <property type="project" value="TreeGrafter"/>
</dbReference>
<name>A0AAQ4DYB9_AMBAM</name>
<protein>
    <submittedName>
        <fullName evidence="3">Uncharacterized protein</fullName>
    </submittedName>
</protein>
<dbReference type="GO" id="GO:0009898">
    <property type="term" value="C:cytoplasmic side of plasma membrane"/>
    <property type="evidence" value="ECO:0007669"/>
    <property type="project" value="TreeGrafter"/>
</dbReference>
<dbReference type="PANTHER" id="PTHR10131:SF138">
    <property type="entry name" value="RE66324P"/>
    <property type="match status" value="1"/>
</dbReference>
<evidence type="ECO:0000313" key="3">
    <source>
        <dbReference type="EMBL" id="KAK8767459.1"/>
    </source>
</evidence>
<dbReference type="SUPFAM" id="SSF57850">
    <property type="entry name" value="RING/U-box"/>
    <property type="match status" value="1"/>
</dbReference>
<organism evidence="3 4">
    <name type="scientific">Amblyomma americanum</name>
    <name type="common">Lone star tick</name>
    <dbReference type="NCBI Taxonomy" id="6943"/>
    <lineage>
        <taxon>Eukaryota</taxon>
        <taxon>Metazoa</taxon>
        <taxon>Ecdysozoa</taxon>
        <taxon>Arthropoda</taxon>
        <taxon>Chelicerata</taxon>
        <taxon>Arachnida</taxon>
        <taxon>Acari</taxon>
        <taxon>Parasitiformes</taxon>
        <taxon>Ixodida</taxon>
        <taxon>Ixodoidea</taxon>
        <taxon>Ixodidae</taxon>
        <taxon>Amblyomminae</taxon>
        <taxon>Amblyomma</taxon>
    </lineage>
</organism>
<dbReference type="Proteomes" id="UP001321473">
    <property type="component" value="Unassembled WGS sequence"/>
</dbReference>
<keyword evidence="4" id="KW-1185">Reference proteome</keyword>
<dbReference type="GO" id="GO:0043122">
    <property type="term" value="P:regulation of canonical NF-kappaB signal transduction"/>
    <property type="evidence" value="ECO:0007669"/>
    <property type="project" value="TreeGrafter"/>
</dbReference>
<dbReference type="Gene3D" id="3.30.40.10">
    <property type="entry name" value="Zinc/RING finger domain, C3HC4 (zinc finger)"/>
    <property type="match status" value="2"/>
</dbReference>
<proteinExistence type="predicted"/>
<dbReference type="SUPFAM" id="SSF49599">
    <property type="entry name" value="TRAF domain-like"/>
    <property type="match status" value="1"/>
</dbReference>
<dbReference type="InterPro" id="IPR013083">
    <property type="entry name" value="Znf_RING/FYVE/PHD"/>
</dbReference>
<feature type="region of interest" description="Disordered" evidence="2">
    <location>
        <begin position="210"/>
        <end position="229"/>
    </location>
</feature>
<accession>A0AAQ4DYB9</accession>
<sequence length="229" mass="25433">MSDNQQRYIYPVCGFGDHVQCKTVEFVERLDELQVCSWCGGASADTKVLSCWHLICEECHLEALNDANPECLVDKQTLQPDFTGVFNDVKNVLTRLKVRCLHADRGCDFDGSLYELNTHLESSCAMNLTTCSKCEQAVAHKDMKDHIPLCKGMALVVLGRADARPLLEDLRNARKEVEHALNAVSSVDRDALKEAINSLTEQLDALASQLSPDAHRSVETPSSVDPCRQ</sequence>
<dbReference type="PANTHER" id="PTHR10131">
    <property type="entry name" value="TNF RECEPTOR ASSOCIATED FACTOR"/>
    <property type="match status" value="1"/>
</dbReference>
<evidence type="ECO:0000313" key="4">
    <source>
        <dbReference type="Proteomes" id="UP001321473"/>
    </source>
</evidence>
<gene>
    <name evidence="3" type="ORF">V5799_005760</name>
</gene>